<evidence type="ECO:0000313" key="1">
    <source>
        <dbReference type="EMBL" id="SDL44003.1"/>
    </source>
</evidence>
<dbReference type="RefSeq" id="WP_039692038.1">
    <property type="nucleotide sequence ID" value="NZ_CP059471.1"/>
</dbReference>
<reference evidence="1 2" key="1">
    <citation type="submission" date="2016-10" db="EMBL/GenBank/DDBJ databases">
        <authorList>
            <person name="de Groot N.N."/>
        </authorList>
    </citation>
    <scope>NUCLEOTIDE SEQUENCE [LARGE SCALE GENOMIC DNA]</scope>
    <source>
        <strain evidence="1 2">Sb09</strain>
    </source>
</reference>
<organism evidence="1 2">
    <name type="scientific">Streptococcus equinus</name>
    <name type="common">Streptococcus bovis</name>
    <dbReference type="NCBI Taxonomy" id="1335"/>
    <lineage>
        <taxon>Bacteria</taxon>
        <taxon>Bacillati</taxon>
        <taxon>Bacillota</taxon>
        <taxon>Bacilli</taxon>
        <taxon>Lactobacillales</taxon>
        <taxon>Streptococcaceae</taxon>
        <taxon>Streptococcus</taxon>
    </lineage>
</organism>
<gene>
    <name evidence="1" type="ORF">SAMN05216400_0655</name>
</gene>
<dbReference type="PROSITE" id="PS50943">
    <property type="entry name" value="HTH_CROC1"/>
    <property type="match status" value="1"/>
</dbReference>
<dbReference type="PANTHER" id="PTHR30146:SF154">
    <property type="entry name" value="TRANSCRIPTION REGULATOR, MEMBER OF GALR FAMILY"/>
    <property type="match status" value="1"/>
</dbReference>
<dbReference type="OrthoDB" id="1639518at2"/>
<evidence type="ECO:0000313" key="2">
    <source>
        <dbReference type="Proteomes" id="UP000183162"/>
    </source>
</evidence>
<dbReference type="GO" id="GO:0000976">
    <property type="term" value="F:transcription cis-regulatory region binding"/>
    <property type="evidence" value="ECO:0007669"/>
    <property type="project" value="TreeGrafter"/>
</dbReference>
<dbReference type="PROSITE" id="PS50932">
    <property type="entry name" value="HTH_LACI_2"/>
    <property type="match status" value="1"/>
</dbReference>
<dbReference type="CDD" id="cd01392">
    <property type="entry name" value="HTH_LacI"/>
    <property type="match status" value="1"/>
</dbReference>
<dbReference type="Proteomes" id="UP000183162">
    <property type="component" value="Unassembled WGS sequence"/>
</dbReference>
<accession>A0A1G9K437</accession>
<dbReference type="InterPro" id="IPR010982">
    <property type="entry name" value="Lambda_DNA-bd_dom_sf"/>
</dbReference>
<sequence>MKEKLTISDIAELAGVAKSTVSRYLNGGSVKKETANRIQAIISKHGYEPNLFARLNAKSSKIIGLVVPGFNSVTTPRIVEVIVAYLKENHYNPLILHTDHSTEEEIRSIERLSKMNVDGILVISTGITKQHQKVVESISQPVLFIGQKYEGLKTVVNDDYNAGYAIGQLIAKSGAKSVLGVWVDENDKAVGKERKNGVVDGLAASGVTNVEFVFSSYYYEESVHILENFLEEDKLPDAIICATDRIAQSVYKLFLQSKKVIGKDVSVTGFGDYETSELLNPPLTTVKFDWYNTGRISAETILQMIHDKPVSQLQIIPFELIKRQSVVEKDS</sequence>
<dbReference type="Pfam" id="PF00356">
    <property type="entry name" value="LacI"/>
    <property type="match status" value="1"/>
</dbReference>
<dbReference type="InterPro" id="IPR000843">
    <property type="entry name" value="HTH_LacI"/>
</dbReference>
<dbReference type="GO" id="GO:0003700">
    <property type="term" value="F:DNA-binding transcription factor activity"/>
    <property type="evidence" value="ECO:0007669"/>
    <property type="project" value="TreeGrafter"/>
</dbReference>
<dbReference type="Pfam" id="PF13377">
    <property type="entry name" value="Peripla_BP_3"/>
    <property type="match status" value="1"/>
</dbReference>
<dbReference type="PANTHER" id="PTHR30146">
    <property type="entry name" value="LACI-RELATED TRANSCRIPTIONAL REPRESSOR"/>
    <property type="match status" value="1"/>
</dbReference>
<proteinExistence type="predicted"/>
<dbReference type="AlphaFoldDB" id="A0A1G9K437"/>
<dbReference type="Gene3D" id="1.10.260.40">
    <property type="entry name" value="lambda repressor-like DNA-binding domains"/>
    <property type="match status" value="1"/>
</dbReference>
<dbReference type="SUPFAM" id="SSF47413">
    <property type="entry name" value="lambda repressor-like DNA-binding domains"/>
    <property type="match status" value="1"/>
</dbReference>
<dbReference type="InterPro" id="IPR046335">
    <property type="entry name" value="LacI/GalR-like_sensor"/>
</dbReference>
<protein>
    <submittedName>
        <fullName evidence="1">Transcriptional regulator, LacI family</fullName>
    </submittedName>
</protein>
<dbReference type="InterPro" id="IPR001387">
    <property type="entry name" value="Cro/C1-type_HTH"/>
</dbReference>
<dbReference type="EMBL" id="FNGX01000002">
    <property type="protein sequence ID" value="SDL44003.1"/>
    <property type="molecule type" value="Genomic_DNA"/>
</dbReference>
<dbReference type="InterPro" id="IPR028082">
    <property type="entry name" value="Peripla_BP_I"/>
</dbReference>
<dbReference type="Gene3D" id="3.40.50.2300">
    <property type="match status" value="2"/>
</dbReference>
<dbReference type="SUPFAM" id="SSF53822">
    <property type="entry name" value="Periplasmic binding protein-like I"/>
    <property type="match status" value="1"/>
</dbReference>
<dbReference type="SMART" id="SM00354">
    <property type="entry name" value="HTH_LACI"/>
    <property type="match status" value="1"/>
</dbReference>
<dbReference type="PRINTS" id="PR00036">
    <property type="entry name" value="HTHLACI"/>
</dbReference>
<name>A0A1G9K437_STREI</name>
<dbReference type="CDD" id="cd01542">
    <property type="entry name" value="PBP1_TreR-like"/>
    <property type="match status" value="1"/>
</dbReference>